<dbReference type="RefSeq" id="WP_169678252.1">
    <property type="nucleotide sequence ID" value="NZ_JABBNU010000002.1"/>
</dbReference>
<evidence type="ECO:0000313" key="2">
    <source>
        <dbReference type="Proteomes" id="UP000559010"/>
    </source>
</evidence>
<name>A0A848IT43_9BACT</name>
<reference evidence="1 2" key="1">
    <citation type="submission" date="2020-04" db="EMBL/GenBank/DDBJ databases">
        <title>Flammeovirgaceae bacterium KN852 isolated from deep sea.</title>
        <authorList>
            <person name="Zhang D.-C."/>
        </authorList>
    </citation>
    <scope>NUCLEOTIDE SEQUENCE [LARGE SCALE GENOMIC DNA]</scope>
    <source>
        <strain evidence="1 2">KN852</strain>
    </source>
</reference>
<protein>
    <recommendedName>
        <fullName evidence="3">Lipoprotein</fullName>
    </recommendedName>
</protein>
<dbReference type="EMBL" id="JABBNU010000002">
    <property type="protein sequence ID" value="NMM47633.1"/>
    <property type="molecule type" value="Genomic_DNA"/>
</dbReference>
<dbReference type="AlphaFoldDB" id="A0A848IT43"/>
<dbReference type="PROSITE" id="PS51257">
    <property type="entry name" value="PROKAR_LIPOPROTEIN"/>
    <property type="match status" value="1"/>
</dbReference>
<dbReference type="Proteomes" id="UP000559010">
    <property type="component" value="Unassembled WGS sequence"/>
</dbReference>
<evidence type="ECO:0008006" key="3">
    <source>
        <dbReference type="Google" id="ProtNLM"/>
    </source>
</evidence>
<comment type="caution">
    <text evidence="1">The sequence shown here is derived from an EMBL/GenBank/DDBJ whole genome shotgun (WGS) entry which is preliminary data.</text>
</comment>
<keyword evidence="2" id="KW-1185">Reference proteome</keyword>
<evidence type="ECO:0000313" key="1">
    <source>
        <dbReference type="EMBL" id="NMM47633.1"/>
    </source>
</evidence>
<proteinExistence type="predicted"/>
<accession>A0A848IT43</accession>
<gene>
    <name evidence="1" type="ORF">HH304_04420</name>
</gene>
<sequence>MRLLITSILLITLTSCGTTQRDGWQLASEFHTNYANEFIQNTELLKYSYNPRAHFYFNTRNEEPTFRALIHDTTKLRVIIFANQERFLQEFGLEIDSIPTFGRATIWNENEGLKLQADDSLMFEIIRYDKNPLEQFNYLKNLVNKYGIVTYGELRIGGIIEVYLTTYDYLIYYPTNYKISEPQFEEHWRNKQKNGRKLDKNWYYYKSEKPLDLG</sequence>
<organism evidence="1 2">
    <name type="scientific">Marinigracilibium pacificum</name>
    <dbReference type="NCBI Taxonomy" id="2729599"/>
    <lineage>
        <taxon>Bacteria</taxon>
        <taxon>Pseudomonadati</taxon>
        <taxon>Bacteroidota</taxon>
        <taxon>Cytophagia</taxon>
        <taxon>Cytophagales</taxon>
        <taxon>Flammeovirgaceae</taxon>
        <taxon>Marinigracilibium</taxon>
    </lineage>
</organism>